<accession>A0A7S1I2E1</accession>
<organism evidence="2">
    <name type="scientific">Eutreptiella gymnastica</name>
    <dbReference type="NCBI Taxonomy" id="73025"/>
    <lineage>
        <taxon>Eukaryota</taxon>
        <taxon>Discoba</taxon>
        <taxon>Euglenozoa</taxon>
        <taxon>Euglenida</taxon>
        <taxon>Spirocuta</taxon>
        <taxon>Euglenophyceae</taxon>
        <taxon>Eutreptiales</taxon>
        <taxon>Eutreptiaceae</taxon>
        <taxon>Eutreptiella</taxon>
    </lineage>
</organism>
<feature type="compositionally biased region" description="Basic and acidic residues" evidence="1">
    <location>
        <begin position="513"/>
        <end position="567"/>
    </location>
</feature>
<feature type="region of interest" description="Disordered" evidence="1">
    <location>
        <begin position="446"/>
        <end position="610"/>
    </location>
</feature>
<evidence type="ECO:0000256" key="1">
    <source>
        <dbReference type="SAM" id="MobiDB-lite"/>
    </source>
</evidence>
<feature type="compositionally biased region" description="Gly residues" evidence="1">
    <location>
        <begin position="471"/>
        <end position="482"/>
    </location>
</feature>
<dbReference type="AlphaFoldDB" id="A0A7S1I2E1"/>
<feature type="compositionally biased region" description="Gly residues" evidence="1">
    <location>
        <begin position="489"/>
        <end position="500"/>
    </location>
</feature>
<protein>
    <submittedName>
        <fullName evidence="2">Uncharacterized protein</fullName>
    </submittedName>
</protein>
<name>A0A7S1I2E1_9EUGL</name>
<evidence type="ECO:0000313" key="2">
    <source>
        <dbReference type="EMBL" id="CAD8998764.1"/>
    </source>
</evidence>
<sequence length="610" mass="67909">MPNFLNVNSSTLELILQYLYTPYSKASGELALVCKQFHESYRRLPGECVRLIMREYSLTTDKPEELIDHSEETLEEYRNRVFLMYLTTTLADLKLQDFRVAGDVHPLYPNYVPNQDIVVDFRPPTEDDTKKMKELARKMTIKFQSTPYECEWLAFDAFSDKMQYSVHHKWCEVAIHLAEGNVTLHYQDSFEHEDPNFGPFGLAQRLLQATPENKEVAAAVGLEEGTSVVSQAFKECHSYDNFRYYVNEDFFLKIGGALGWEKCTVPQVLTLVSLMLTQTHRRVFSALLANSYGVMHMSEPVPDTIERLAENLMMVYPSKKPESLRAEELAAKAKISLTKSHLELEDKIGVVEFMRNKLQSIYDGQLLAAAGPSAAPNPHVHAGMGLASMGQMVTFNAALNQQYLNSFYGPAYGYPMAPSPSPPVPATYPQYYSPDYAAYPGAGASYAQDATGQHSSKKKGGQGNAHQPAEGGTGGRGGYGGRGAKRGQGQWGRGKGGKGSKGGDEVQQNAAKSSRENRGSHKSVGREDWGKPSRGSKKDRPQKHKQDREDKKENKQPAQEVPKKDEVNFPAPGAEPTPVEADREPRVRTPNSNSSNKGGKKKWRPLTDVL</sequence>
<gene>
    <name evidence="2" type="ORF">EGYM00392_LOCUS9834</name>
</gene>
<reference evidence="2" key="1">
    <citation type="submission" date="2021-01" db="EMBL/GenBank/DDBJ databases">
        <authorList>
            <person name="Corre E."/>
            <person name="Pelletier E."/>
            <person name="Niang G."/>
            <person name="Scheremetjew M."/>
            <person name="Finn R."/>
            <person name="Kale V."/>
            <person name="Holt S."/>
            <person name="Cochrane G."/>
            <person name="Meng A."/>
            <person name="Brown T."/>
            <person name="Cohen L."/>
        </authorList>
    </citation>
    <scope>NUCLEOTIDE SEQUENCE</scope>
    <source>
        <strain evidence="2">NIES-381</strain>
    </source>
</reference>
<dbReference type="EMBL" id="HBGA01026507">
    <property type="protein sequence ID" value="CAD8998764.1"/>
    <property type="molecule type" value="Transcribed_RNA"/>
</dbReference>
<proteinExistence type="predicted"/>